<dbReference type="OrthoDB" id="5427664at2759"/>
<accession>A0A3N4HJL0</accession>
<keyword evidence="1" id="KW-0812">Transmembrane</keyword>
<proteinExistence type="predicted"/>
<dbReference type="Proteomes" id="UP000275078">
    <property type="component" value="Unassembled WGS sequence"/>
</dbReference>
<dbReference type="AlphaFoldDB" id="A0A3N4HJL0"/>
<feature type="transmembrane region" description="Helical" evidence="1">
    <location>
        <begin position="247"/>
        <end position="268"/>
    </location>
</feature>
<feature type="transmembrane region" description="Helical" evidence="1">
    <location>
        <begin position="162"/>
        <end position="184"/>
    </location>
</feature>
<organism evidence="2 3">
    <name type="scientific">Ascobolus immersus RN42</name>
    <dbReference type="NCBI Taxonomy" id="1160509"/>
    <lineage>
        <taxon>Eukaryota</taxon>
        <taxon>Fungi</taxon>
        <taxon>Dikarya</taxon>
        <taxon>Ascomycota</taxon>
        <taxon>Pezizomycotina</taxon>
        <taxon>Pezizomycetes</taxon>
        <taxon>Pezizales</taxon>
        <taxon>Ascobolaceae</taxon>
        <taxon>Ascobolus</taxon>
    </lineage>
</organism>
<keyword evidence="3" id="KW-1185">Reference proteome</keyword>
<sequence length="603" mass="68490">METDFAEKWQSLTFQCNGNRYNYSTENIAEPDLSGIGVTISFVTTAIGTFAIILYGFYRGLIVDNLKHPVDKAVFGWLGCKNPPSGSKRDREKKALHAAIWALSDQHLVIGLATLVAGLSNCELSFYGLRNLVEVAWLTAIVHLSTLVVTGQEIHYNTVTRFIRAGMMLLMLLLLVLTTAFYLFTDSMVDFLRIHLILSASKQNRGVITKQVENAFAVRFFLAHGMSLAKSYSRDRNKTVYQQAVEAYVSLFVIYFYASRLLPLLGFTSNRNQFFRERLFRHRASRFSIELPQDFSYAAYRNARENLRWDRTAQNRAKLVRPVRDTVDGVGSQVRGSYLSKRLYHPARVFLHYMKKLWYPILLYWVWLPTSAAPGFIWEILWLNFILVQALARFGICWIGFKRLSNAETERDIMTWGLGQIIAIFLLLIPVMSWLQVMFEKNRSSIVDQSASHTQVSSTSVLPVHEALGTVNDEGFMLGISIHMPTVDCTKLLSFENPSMPNYSGESSTLTAFYSSRAFLWSNLPWIYSQLLGAVVLALGQTFNALKTDYAINFFPAFLLISFSMILIKLIFSIAKFLINILVAATDDMAVIRQASGAESRMF</sequence>
<dbReference type="PANTHER" id="PTHR37577">
    <property type="entry name" value="INTEGRAL MEMBRANE PROTEIN"/>
    <property type="match status" value="1"/>
</dbReference>
<keyword evidence="1" id="KW-0472">Membrane</keyword>
<dbReference type="STRING" id="1160509.A0A3N4HJL0"/>
<feature type="transmembrane region" description="Helical" evidence="1">
    <location>
        <begin position="36"/>
        <end position="58"/>
    </location>
</feature>
<feature type="transmembrane region" description="Helical" evidence="1">
    <location>
        <begin position="413"/>
        <end position="435"/>
    </location>
</feature>
<dbReference type="EMBL" id="ML119819">
    <property type="protein sequence ID" value="RPA73497.1"/>
    <property type="molecule type" value="Genomic_DNA"/>
</dbReference>
<dbReference type="InterPro" id="IPR053018">
    <property type="entry name" value="Elsinochrome_Biosynth-Asso"/>
</dbReference>
<protein>
    <submittedName>
        <fullName evidence="2">Uncharacterized protein</fullName>
    </submittedName>
</protein>
<evidence type="ECO:0000313" key="2">
    <source>
        <dbReference type="EMBL" id="RPA73497.1"/>
    </source>
</evidence>
<feature type="transmembrane region" description="Helical" evidence="1">
    <location>
        <begin position="357"/>
        <end position="376"/>
    </location>
</feature>
<evidence type="ECO:0000313" key="3">
    <source>
        <dbReference type="Proteomes" id="UP000275078"/>
    </source>
</evidence>
<keyword evidence="1" id="KW-1133">Transmembrane helix</keyword>
<evidence type="ECO:0000256" key="1">
    <source>
        <dbReference type="SAM" id="Phobius"/>
    </source>
</evidence>
<name>A0A3N4HJL0_ASCIM</name>
<dbReference type="PANTHER" id="PTHR37577:SF1">
    <property type="entry name" value="INTEGRAL MEMBRANE PROTEIN"/>
    <property type="match status" value="1"/>
</dbReference>
<reference evidence="2 3" key="1">
    <citation type="journal article" date="2018" name="Nat. Ecol. Evol.">
        <title>Pezizomycetes genomes reveal the molecular basis of ectomycorrhizal truffle lifestyle.</title>
        <authorList>
            <person name="Murat C."/>
            <person name="Payen T."/>
            <person name="Noel B."/>
            <person name="Kuo A."/>
            <person name="Morin E."/>
            <person name="Chen J."/>
            <person name="Kohler A."/>
            <person name="Krizsan K."/>
            <person name="Balestrini R."/>
            <person name="Da Silva C."/>
            <person name="Montanini B."/>
            <person name="Hainaut M."/>
            <person name="Levati E."/>
            <person name="Barry K.W."/>
            <person name="Belfiori B."/>
            <person name="Cichocki N."/>
            <person name="Clum A."/>
            <person name="Dockter R.B."/>
            <person name="Fauchery L."/>
            <person name="Guy J."/>
            <person name="Iotti M."/>
            <person name="Le Tacon F."/>
            <person name="Lindquist E.A."/>
            <person name="Lipzen A."/>
            <person name="Malagnac F."/>
            <person name="Mello A."/>
            <person name="Molinier V."/>
            <person name="Miyauchi S."/>
            <person name="Poulain J."/>
            <person name="Riccioni C."/>
            <person name="Rubini A."/>
            <person name="Sitrit Y."/>
            <person name="Splivallo R."/>
            <person name="Traeger S."/>
            <person name="Wang M."/>
            <person name="Zifcakova L."/>
            <person name="Wipf D."/>
            <person name="Zambonelli A."/>
            <person name="Paolocci F."/>
            <person name="Nowrousian M."/>
            <person name="Ottonello S."/>
            <person name="Baldrian P."/>
            <person name="Spatafora J.W."/>
            <person name="Henrissat B."/>
            <person name="Nagy L.G."/>
            <person name="Aury J.M."/>
            <person name="Wincker P."/>
            <person name="Grigoriev I.V."/>
            <person name="Bonfante P."/>
            <person name="Martin F.M."/>
        </authorList>
    </citation>
    <scope>NUCLEOTIDE SEQUENCE [LARGE SCALE GENOMIC DNA]</scope>
    <source>
        <strain evidence="2 3">RN42</strain>
    </source>
</reference>
<feature type="transmembrane region" description="Helical" evidence="1">
    <location>
        <begin position="98"/>
        <end position="120"/>
    </location>
</feature>
<feature type="transmembrane region" description="Helical" evidence="1">
    <location>
        <begin position="558"/>
        <end position="579"/>
    </location>
</feature>
<feature type="transmembrane region" description="Helical" evidence="1">
    <location>
        <begin position="132"/>
        <end position="150"/>
    </location>
</feature>
<gene>
    <name evidence="2" type="ORF">BJ508DRAFT_381043</name>
</gene>
<feature type="transmembrane region" description="Helical" evidence="1">
    <location>
        <begin position="526"/>
        <end position="546"/>
    </location>
</feature>